<dbReference type="InterPro" id="IPR028976">
    <property type="entry name" value="CheC-like_sf"/>
</dbReference>
<evidence type="ECO:0000259" key="3">
    <source>
        <dbReference type="Pfam" id="PF04509"/>
    </source>
</evidence>
<evidence type="ECO:0000313" key="5">
    <source>
        <dbReference type="Proteomes" id="UP001332192"/>
    </source>
</evidence>
<dbReference type="CDD" id="cd17909">
    <property type="entry name" value="CheC_ClassI"/>
    <property type="match status" value="1"/>
</dbReference>
<dbReference type="Gene3D" id="3.40.1550.10">
    <property type="entry name" value="CheC-like"/>
    <property type="match status" value="1"/>
</dbReference>
<dbReference type="Pfam" id="PF04509">
    <property type="entry name" value="CheC"/>
    <property type="match status" value="2"/>
</dbReference>
<protein>
    <submittedName>
        <fullName evidence="4">Chemotaxis protein CheC</fullName>
    </submittedName>
</protein>
<dbReference type="SUPFAM" id="SSF103039">
    <property type="entry name" value="CheC-like"/>
    <property type="match status" value="1"/>
</dbReference>
<evidence type="ECO:0000313" key="4">
    <source>
        <dbReference type="EMBL" id="WRP17891.1"/>
    </source>
</evidence>
<dbReference type="PANTHER" id="PTHR43693">
    <property type="entry name" value="PROTEIN PHOSPHATASE CHEZ"/>
    <property type="match status" value="1"/>
</dbReference>
<evidence type="ECO:0000256" key="1">
    <source>
        <dbReference type="ARBA" id="ARBA00022500"/>
    </source>
</evidence>
<dbReference type="EMBL" id="CP141615">
    <property type="protein sequence ID" value="WRP17891.1"/>
    <property type="molecule type" value="Genomic_DNA"/>
</dbReference>
<feature type="domain" description="CheC-like protein" evidence="3">
    <location>
        <begin position="125"/>
        <end position="160"/>
    </location>
</feature>
<reference evidence="4 5" key="1">
    <citation type="journal article" date="2024" name="Front. Microbiol.">
        <title>Novel thermophilic genera Geochorda gen. nov. and Carboxydochorda gen. nov. from the deep terrestrial subsurface reveal the ecophysiological diversity in the class Limnochordia.</title>
        <authorList>
            <person name="Karnachuk O.V."/>
            <person name="Lukina A.P."/>
            <person name="Avakyan M.R."/>
            <person name="Kadnikov V.V."/>
            <person name="Begmatov S."/>
            <person name="Beletsky A.V."/>
            <person name="Vlasova K.G."/>
            <person name="Novikov A.A."/>
            <person name="Shcherbakova V.A."/>
            <person name="Mardanov A.V."/>
            <person name="Ravin N.V."/>
        </authorList>
    </citation>
    <scope>NUCLEOTIDE SEQUENCE [LARGE SCALE GENOMIC DNA]</scope>
    <source>
        <strain evidence="4 5">L945</strain>
    </source>
</reference>
<dbReference type="RefSeq" id="WP_324717162.1">
    <property type="nucleotide sequence ID" value="NZ_CP141615.1"/>
</dbReference>
<accession>A0ABZ1BYL5</accession>
<name>A0ABZ1BYL5_9FIRM</name>
<feature type="domain" description="CheC-like protein" evidence="3">
    <location>
        <begin position="14"/>
        <end position="50"/>
    </location>
</feature>
<keyword evidence="2" id="KW-0378">Hydrolase</keyword>
<evidence type="ECO:0000256" key="2">
    <source>
        <dbReference type="ARBA" id="ARBA00022801"/>
    </source>
</evidence>
<sequence length="225" mass="23161">MSQRSSGGGLSDLEKDALAELGTIGAGGATTALSQMLGDRLVRMSSPRVEVVPLAHLPERVGPADELAAAVYVRLDGDLKGSMALVIPEAAARSLLLAILPEDLPGASATIREDVPMGERTPGDMAASALMEVGNIVVSAYLNAMSEITGLKLVPSVPSVATDMVYALIASILAESPPTDDQVLTIDTHFETEGASVGGEMIFLPAEGHLTRLLDALGVTGEESS</sequence>
<dbReference type="PANTHER" id="PTHR43693:SF1">
    <property type="entry name" value="PROTEIN PHOSPHATASE CHEZ"/>
    <property type="match status" value="1"/>
</dbReference>
<dbReference type="Proteomes" id="UP001332192">
    <property type="component" value="Chromosome"/>
</dbReference>
<proteinExistence type="predicted"/>
<keyword evidence="5" id="KW-1185">Reference proteome</keyword>
<dbReference type="InterPro" id="IPR007597">
    <property type="entry name" value="CheC"/>
</dbReference>
<dbReference type="InterPro" id="IPR050992">
    <property type="entry name" value="CheZ_family_phosphatases"/>
</dbReference>
<gene>
    <name evidence="4" type="ORF">U7230_02445</name>
</gene>
<keyword evidence="1" id="KW-0145">Chemotaxis</keyword>
<organism evidence="4 5">
    <name type="scientific">Carboxydichorda subterranea</name>
    <dbReference type="NCBI Taxonomy" id="3109565"/>
    <lineage>
        <taxon>Bacteria</taxon>
        <taxon>Bacillati</taxon>
        <taxon>Bacillota</taxon>
        <taxon>Limnochordia</taxon>
        <taxon>Limnochordales</taxon>
        <taxon>Geochordaceae</taxon>
        <taxon>Carboxydichorda</taxon>
    </lineage>
</organism>